<dbReference type="InterPro" id="IPR013096">
    <property type="entry name" value="Cupin_2"/>
</dbReference>
<name>A0A8J6Y610_9BACT</name>
<evidence type="ECO:0000313" key="2">
    <source>
        <dbReference type="EMBL" id="MBD3871200.1"/>
    </source>
</evidence>
<organism evidence="2 3">
    <name type="scientific">Candidatus Sulfomarinibacter kjeldsenii</name>
    <dbReference type="NCBI Taxonomy" id="2885994"/>
    <lineage>
        <taxon>Bacteria</taxon>
        <taxon>Pseudomonadati</taxon>
        <taxon>Acidobacteriota</taxon>
        <taxon>Thermoanaerobaculia</taxon>
        <taxon>Thermoanaerobaculales</taxon>
        <taxon>Candidatus Sulfomarinibacteraceae</taxon>
        <taxon>Candidatus Sulfomarinibacter</taxon>
    </lineage>
</organism>
<dbReference type="AlphaFoldDB" id="A0A8J6Y610"/>
<feature type="domain" description="Cupin type-2" evidence="1">
    <location>
        <begin position="47"/>
        <end position="111"/>
    </location>
</feature>
<gene>
    <name evidence="2" type="ORF">IFJ97_07575</name>
</gene>
<protein>
    <submittedName>
        <fullName evidence="2">Cupin domain-containing protein</fullName>
    </submittedName>
</protein>
<evidence type="ECO:0000313" key="3">
    <source>
        <dbReference type="Proteomes" id="UP000598633"/>
    </source>
</evidence>
<evidence type="ECO:0000259" key="1">
    <source>
        <dbReference type="Pfam" id="PF07883"/>
    </source>
</evidence>
<accession>A0A8J6Y610</accession>
<dbReference type="PANTHER" id="PTHR37694:SF1">
    <property type="entry name" value="SLR8022 PROTEIN"/>
    <property type="match status" value="1"/>
</dbReference>
<dbReference type="InterPro" id="IPR011051">
    <property type="entry name" value="RmlC_Cupin_sf"/>
</dbReference>
<comment type="caution">
    <text evidence="2">The sequence shown here is derived from an EMBL/GenBank/DDBJ whole genome shotgun (WGS) entry which is preliminary data.</text>
</comment>
<dbReference type="InterPro" id="IPR014710">
    <property type="entry name" value="RmlC-like_jellyroll"/>
</dbReference>
<dbReference type="SUPFAM" id="SSF51182">
    <property type="entry name" value="RmlC-like cupins"/>
    <property type="match status" value="1"/>
</dbReference>
<sequence length="117" mass="12248">MTSGPERKVEPLASDRASVLTELVDVAPGAIVSRVLAKSGGGNVTLFAFDQGQGLSEHTAPFDALVQVVDGCLELTIGDAEVRVGGGQIVRMPANVPHALHAAEPSRMVLTMLRDME</sequence>
<dbReference type="Proteomes" id="UP000598633">
    <property type="component" value="Unassembled WGS sequence"/>
</dbReference>
<proteinExistence type="predicted"/>
<dbReference type="Gene3D" id="2.60.120.10">
    <property type="entry name" value="Jelly Rolls"/>
    <property type="match status" value="1"/>
</dbReference>
<dbReference type="Pfam" id="PF07883">
    <property type="entry name" value="Cupin_2"/>
    <property type="match status" value="1"/>
</dbReference>
<dbReference type="CDD" id="cd02230">
    <property type="entry name" value="cupin_HP0902-like"/>
    <property type="match status" value="1"/>
</dbReference>
<dbReference type="PANTHER" id="PTHR37694">
    <property type="entry name" value="SLR8022 PROTEIN"/>
    <property type="match status" value="1"/>
</dbReference>
<dbReference type="EMBL" id="JACXWA010000121">
    <property type="protein sequence ID" value="MBD3871200.1"/>
    <property type="molecule type" value="Genomic_DNA"/>
</dbReference>
<reference evidence="2 3" key="1">
    <citation type="submission" date="2020-08" db="EMBL/GenBank/DDBJ databases">
        <title>Acidobacteriota in marine sediments use diverse sulfur dissimilation pathways.</title>
        <authorList>
            <person name="Wasmund K."/>
        </authorList>
    </citation>
    <scope>NUCLEOTIDE SEQUENCE [LARGE SCALE GENOMIC DNA]</scope>
    <source>
        <strain evidence="2">MAG AM3-A</strain>
    </source>
</reference>